<dbReference type="Proteomes" id="UP000644192">
    <property type="component" value="Unassembled WGS sequence"/>
</dbReference>
<geneLocation type="plasmid" evidence="2">
    <name>pJB37</name>
</geneLocation>
<feature type="region of interest" description="Disordered" evidence="1">
    <location>
        <begin position="21"/>
        <end position="44"/>
    </location>
</feature>
<reference evidence="3" key="2">
    <citation type="submission" date="2020-01" db="EMBL/GenBank/DDBJ databases">
        <title>Bacteria Cultured from War Wounds Associated with the Conflict in Eastern Ukraine.</title>
        <authorList>
            <person name="Snesrud E."/>
            <person name="Galac M.R."/>
            <person name="Mc Gann P."/>
            <person name="Valentine K."/>
            <person name="Viacheslav K."/>
        </authorList>
    </citation>
    <scope>NUCLEOTIDE SEQUENCE</scope>
    <source>
        <strain evidence="3">VNMU148</strain>
    </source>
</reference>
<dbReference type="RefSeq" id="WP_019439026.1">
    <property type="nucleotide sequence ID" value="NZ_CAADPS010000312.1"/>
</dbReference>
<gene>
    <name evidence="3" type="ORF">GUL26_27160</name>
</gene>
<protein>
    <submittedName>
        <fullName evidence="2">Uncharacterized protein</fullName>
    </submittedName>
</protein>
<dbReference type="AlphaFoldDB" id="A0A1V0M5X6"/>
<organism evidence="2">
    <name type="scientific">Pseudomonas aeruginosa</name>
    <dbReference type="NCBI Taxonomy" id="287"/>
    <lineage>
        <taxon>Bacteria</taxon>
        <taxon>Pseudomonadati</taxon>
        <taxon>Pseudomonadota</taxon>
        <taxon>Gammaproteobacteria</taxon>
        <taxon>Pseudomonadales</taxon>
        <taxon>Pseudomonadaceae</taxon>
        <taxon>Pseudomonas</taxon>
    </lineage>
</organism>
<sequence length="213" mass="23516">MRKSNHRAAFASDPKFLERIARQLQSEPTSTPPSPADKKPSKAVQRLEKVQTANMDGRKDRISLESTSRVLTICFPGAKLVSLNTMLRVHDAKATRLKNTWLKRVEALRYTYKAVLEEWIAIATYPLLVEEVYITGESSLLDPESVTAACKPVIDALVSNGFLPDDDPSHIAHPLPYTSRGESPGLVICLRPAGRPWGLIEDATIQVASSLGR</sequence>
<dbReference type="EMBL" id="KY494864">
    <property type="protein sequence ID" value="ARD70287.1"/>
    <property type="molecule type" value="Genomic_DNA"/>
</dbReference>
<evidence type="ECO:0000256" key="1">
    <source>
        <dbReference type="SAM" id="MobiDB-lite"/>
    </source>
</evidence>
<proteinExistence type="predicted"/>
<name>A0A1V0M5X6_PSEAI</name>
<evidence type="ECO:0000313" key="2">
    <source>
        <dbReference type="EMBL" id="ARD70287.1"/>
    </source>
</evidence>
<evidence type="ECO:0000313" key="3">
    <source>
        <dbReference type="EMBL" id="MZZ15948.1"/>
    </source>
</evidence>
<dbReference type="EMBL" id="WXZT01000024">
    <property type="protein sequence ID" value="MZZ15948.1"/>
    <property type="molecule type" value="Genomic_DNA"/>
</dbReference>
<reference evidence="2" key="1">
    <citation type="submission" date="2017-01" db="EMBL/GenBank/DDBJ databases">
        <title>Complete nucleotide sequence of an IncP-2 blaVIM-2-harboring megaplasmid from Pseudomonas aeruginosa.</title>
        <authorList>
            <person name="Botelho J."/>
            <person name="Grosso F."/>
            <person name="Mabrouk A."/>
            <person name="Peixe L."/>
        </authorList>
    </citation>
    <scope>NUCLEOTIDE SEQUENCE</scope>
    <source>
        <strain evidence="2">FFUP_PS_37</strain>
        <plasmid evidence="2">pJB37</plasmid>
    </source>
</reference>
<keyword evidence="2" id="KW-0614">Plasmid</keyword>
<accession>A0A1V0M5X6</accession>